<dbReference type="PROSITE" id="PS50977">
    <property type="entry name" value="HTH_TETR_2"/>
    <property type="match status" value="1"/>
</dbReference>
<dbReference type="InterPro" id="IPR009057">
    <property type="entry name" value="Homeodomain-like_sf"/>
</dbReference>
<evidence type="ECO:0000259" key="5">
    <source>
        <dbReference type="PROSITE" id="PS50977"/>
    </source>
</evidence>
<feature type="DNA-binding region" description="H-T-H motif" evidence="4">
    <location>
        <begin position="38"/>
        <end position="57"/>
    </location>
</feature>
<keyword evidence="3" id="KW-0804">Transcription</keyword>
<evidence type="ECO:0000256" key="2">
    <source>
        <dbReference type="ARBA" id="ARBA00023125"/>
    </source>
</evidence>
<dbReference type="Gene3D" id="1.10.357.10">
    <property type="entry name" value="Tetracycline Repressor, domain 2"/>
    <property type="match status" value="1"/>
</dbReference>
<dbReference type="GO" id="GO:0000976">
    <property type="term" value="F:transcription cis-regulatory region binding"/>
    <property type="evidence" value="ECO:0007669"/>
    <property type="project" value="TreeGrafter"/>
</dbReference>
<evidence type="ECO:0000256" key="3">
    <source>
        <dbReference type="ARBA" id="ARBA00023163"/>
    </source>
</evidence>
<sequence length="199" mass="21618">MTETTSRGRPRGLSERVRQEVHAAVRRLLVAEGYAALRLDDVAAAAGVHKSTLYRQWATKAQLVQDVLVTGELEHYPRVDEGSLAADIEALVRGLVRLFRDPTTVAFVQTRAAADDPGLRSGLHELARQDTEFVVLPFERAIARGELPPDADVGMLVELLVAPLLARVAVTGQPIDDEFGQRLTATFLALAAPPAVPRL</sequence>
<evidence type="ECO:0000313" key="6">
    <source>
        <dbReference type="EMBL" id="SDF00648.1"/>
    </source>
</evidence>
<dbReference type="Gene3D" id="1.10.10.60">
    <property type="entry name" value="Homeodomain-like"/>
    <property type="match status" value="1"/>
</dbReference>
<dbReference type="SUPFAM" id="SSF48498">
    <property type="entry name" value="Tetracyclin repressor-like, C-terminal domain"/>
    <property type="match status" value="1"/>
</dbReference>
<dbReference type="PANTHER" id="PTHR30055">
    <property type="entry name" value="HTH-TYPE TRANSCRIPTIONAL REGULATOR RUTR"/>
    <property type="match status" value="1"/>
</dbReference>
<keyword evidence="2 4" id="KW-0238">DNA-binding</keyword>
<dbReference type="Pfam" id="PF00440">
    <property type="entry name" value="TetR_N"/>
    <property type="match status" value="1"/>
</dbReference>
<proteinExistence type="predicted"/>
<gene>
    <name evidence="6" type="ORF">SAMN05660662_0660</name>
</gene>
<organism evidence="6 7">
    <name type="scientific">Blastococcus aurantiacus</name>
    <dbReference type="NCBI Taxonomy" id="1550231"/>
    <lineage>
        <taxon>Bacteria</taxon>
        <taxon>Bacillati</taxon>
        <taxon>Actinomycetota</taxon>
        <taxon>Actinomycetes</taxon>
        <taxon>Geodermatophilales</taxon>
        <taxon>Geodermatophilaceae</taxon>
        <taxon>Blastococcus</taxon>
    </lineage>
</organism>
<dbReference type="EMBL" id="FNBT01000001">
    <property type="protein sequence ID" value="SDF00648.1"/>
    <property type="molecule type" value="Genomic_DNA"/>
</dbReference>
<feature type="domain" description="HTH tetR-type" evidence="5">
    <location>
        <begin position="15"/>
        <end position="75"/>
    </location>
</feature>
<dbReference type="InterPro" id="IPR036271">
    <property type="entry name" value="Tet_transcr_reg_TetR-rel_C_sf"/>
</dbReference>
<dbReference type="InterPro" id="IPR001647">
    <property type="entry name" value="HTH_TetR"/>
</dbReference>
<dbReference type="STRING" id="1550231.SAMN05660662_0660"/>
<dbReference type="PRINTS" id="PR00455">
    <property type="entry name" value="HTHTETR"/>
</dbReference>
<reference evidence="7" key="1">
    <citation type="submission" date="2016-10" db="EMBL/GenBank/DDBJ databases">
        <authorList>
            <person name="Varghese N."/>
            <person name="Submissions S."/>
        </authorList>
    </citation>
    <scope>NUCLEOTIDE SEQUENCE [LARGE SCALE GENOMIC DNA]</scope>
    <source>
        <strain evidence="7">DSM 44268</strain>
    </source>
</reference>
<accession>A0A1G7HJS2</accession>
<dbReference type="InterPro" id="IPR050109">
    <property type="entry name" value="HTH-type_TetR-like_transc_reg"/>
</dbReference>
<evidence type="ECO:0000313" key="7">
    <source>
        <dbReference type="Proteomes" id="UP000199406"/>
    </source>
</evidence>
<dbReference type="AlphaFoldDB" id="A0A1G7HJS2"/>
<evidence type="ECO:0000256" key="4">
    <source>
        <dbReference type="PROSITE-ProRule" id="PRU00335"/>
    </source>
</evidence>
<dbReference type="InterPro" id="IPR011075">
    <property type="entry name" value="TetR_C"/>
</dbReference>
<dbReference type="Proteomes" id="UP000199406">
    <property type="component" value="Unassembled WGS sequence"/>
</dbReference>
<keyword evidence="1" id="KW-0805">Transcription regulation</keyword>
<name>A0A1G7HJS2_9ACTN</name>
<dbReference type="SUPFAM" id="SSF46689">
    <property type="entry name" value="Homeodomain-like"/>
    <property type="match status" value="1"/>
</dbReference>
<dbReference type="GO" id="GO:0003700">
    <property type="term" value="F:DNA-binding transcription factor activity"/>
    <property type="evidence" value="ECO:0007669"/>
    <property type="project" value="TreeGrafter"/>
</dbReference>
<dbReference type="RefSeq" id="WP_218122225.1">
    <property type="nucleotide sequence ID" value="NZ_FNBT01000001.1"/>
</dbReference>
<evidence type="ECO:0000256" key="1">
    <source>
        <dbReference type="ARBA" id="ARBA00023015"/>
    </source>
</evidence>
<keyword evidence="7" id="KW-1185">Reference proteome</keyword>
<dbReference type="Pfam" id="PF16859">
    <property type="entry name" value="TetR_C_11"/>
    <property type="match status" value="1"/>
</dbReference>
<dbReference type="PANTHER" id="PTHR30055:SF148">
    <property type="entry name" value="TETR-FAMILY TRANSCRIPTIONAL REGULATOR"/>
    <property type="match status" value="1"/>
</dbReference>
<protein>
    <submittedName>
        <fullName evidence="6">Transcriptional regulator, TetR family</fullName>
    </submittedName>
</protein>